<dbReference type="InterPro" id="IPR050882">
    <property type="entry name" value="Prepilin_peptidase/N-MTase"/>
</dbReference>
<dbReference type="Gene3D" id="1.20.120.1220">
    <property type="match status" value="1"/>
</dbReference>
<protein>
    <submittedName>
        <fullName evidence="4">Prepilin peptidase</fullName>
    </submittedName>
</protein>
<keyword evidence="2" id="KW-0472">Membrane</keyword>
<dbReference type="InterPro" id="IPR000045">
    <property type="entry name" value="Prepilin_IV_endopep_pep"/>
</dbReference>
<evidence type="ECO:0000313" key="4">
    <source>
        <dbReference type="EMBL" id="MFC0561247.1"/>
    </source>
</evidence>
<keyword evidence="2" id="KW-0812">Transmembrane</keyword>
<comment type="caution">
    <text evidence="4">The sequence shown here is derived from an EMBL/GenBank/DDBJ whole genome shotgun (WGS) entry which is preliminary data.</text>
</comment>
<accession>A0ABV6NLX8</accession>
<dbReference type="RefSeq" id="WP_273842712.1">
    <property type="nucleotide sequence ID" value="NZ_JAQQWT010000005.1"/>
</dbReference>
<feature type="transmembrane region" description="Helical" evidence="2">
    <location>
        <begin position="6"/>
        <end position="22"/>
    </location>
</feature>
<keyword evidence="2" id="KW-1133">Transmembrane helix</keyword>
<feature type="transmembrane region" description="Helical" evidence="2">
    <location>
        <begin position="152"/>
        <end position="169"/>
    </location>
</feature>
<keyword evidence="5" id="KW-1185">Reference proteome</keyword>
<organism evidence="4 5">
    <name type="scientific">Halalkalibacter alkalisediminis</name>
    <dbReference type="NCBI Taxonomy" id="935616"/>
    <lineage>
        <taxon>Bacteria</taxon>
        <taxon>Bacillati</taxon>
        <taxon>Bacillota</taxon>
        <taxon>Bacilli</taxon>
        <taxon>Bacillales</taxon>
        <taxon>Bacillaceae</taxon>
        <taxon>Halalkalibacter</taxon>
    </lineage>
</organism>
<reference evidence="4 5" key="1">
    <citation type="submission" date="2024-09" db="EMBL/GenBank/DDBJ databases">
        <authorList>
            <person name="Sun Q."/>
            <person name="Mori K."/>
        </authorList>
    </citation>
    <scope>NUCLEOTIDE SEQUENCE [LARGE SCALE GENOMIC DNA]</scope>
    <source>
        <strain evidence="4 5">NCAIM B.02301</strain>
    </source>
</reference>
<evidence type="ECO:0000256" key="1">
    <source>
        <dbReference type="ARBA" id="ARBA00005801"/>
    </source>
</evidence>
<evidence type="ECO:0000256" key="2">
    <source>
        <dbReference type="SAM" id="Phobius"/>
    </source>
</evidence>
<feature type="transmembrane region" description="Helical" evidence="2">
    <location>
        <begin position="55"/>
        <end position="76"/>
    </location>
</feature>
<evidence type="ECO:0000313" key="5">
    <source>
        <dbReference type="Proteomes" id="UP001589833"/>
    </source>
</evidence>
<comment type="similarity">
    <text evidence="1">Belongs to the peptidase A24 family.</text>
</comment>
<dbReference type="PANTHER" id="PTHR30487">
    <property type="entry name" value="TYPE 4 PREPILIN-LIKE PROTEINS LEADER PEPTIDE-PROCESSING ENZYME"/>
    <property type="match status" value="1"/>
</dbReference>
<feature type="transmembrane region" description="Helical" evidence="2">
    <location>
        <begin position="29"/>
        <end position="49"/>
    </location>
</feature>
<dbReference type="Proteomes" id="UP001589833">
    <property type="component" value="Unassembled WGS sequence"/>
</dbReference>
<feature type="transmembrane region" description="Helical" evidence="2">
    <location>
        <begin position="88"/>
        <end position="115"/>
    </location>
</feature>
<gene>
    <name evidence="4" type="ORF">ACFFH4_20075</name>
</gene>
<proteinExistence type="inferred from homology"/>
<dbReference type="PANTHER" id="PTHR30487:SF0">
    <property type="entry name" value="PREPILIN LEADER PEPTIDASE_N-METHYLTRANSFERASE-RELATED"/>
    <property type="match status" value="1"/>
</dbReference>
<dbReference type="Pfam" id="PF01478">
    <property type="entry name" value="Peptidase_A24"/>
    <property type="match status" value="1"/>
</dbReference>
<feature type="domain" description="Prepilin type IV endopeptidase peptidase" evidence="3">
    <location>
        <begin position="8"/>
        <end position="109"/>
    </location>
</feature>
<evidence type="ECO:0000259" key="3">
    <source>
        <dbReference type="Pfam" id="PF01478"/>
    </source>
</evidence>
<name>A0ABV6NLX8_9BACI</name>
<sequence length="170" mass="18443">MEYTQQVILLIVLAIVAAIDIKQRKIPNFITFPLMIAGVCFSFIQGSYIGAGFSLLGIVLAFLLFFLPYAFGTLGAGDVKLMMGIGSWIGSSMIVFNGITVMIVGGVLASLSLAIKVHPTYPIKLIKGLFFAIILKDLENFLKGVKEHSTDSIPYGVAIFIGTVITTWLY</sequence>
<dbReference type="EMBL" id="JBHLTR010000054">
    <property type="protein sequence ID" value="MFC0561247.1"/>
    <property type="molecule type" value="Genomic_DNA"/>
</dbReference>